<dbReference type="InterPro" id="IPR014989">
    <property type="entry name" value="DUF1839"/>
</dbReference>
<reference evidence="1 2" key="1">
    <citation type="submission" date="2023-10" db="EMBL/GenBank/DDBJ databases">
        <title>Bacteria for the degradation of biodegradable plastic PBAT(Polybutylene adipate terephthalate).</title>
        <authorList>
            <person name="Weon H.-Y."/>
            <person name="Yeon J."/>
        </authorList>
    </citation>
    <scope>NUCLEOTIDE SEQUENCE [LARGE SCALE GENOMIC DNA]</scope>
    <source>
        <strain evidence="1 2">SBD 7-3</strain>
    </source>
</reference>
<proteinExistence type="predicted"/>
<dbReference type="Proteomes" id="UP001303946">
    <property type="component" value="Chromosome"/>
</dbReference>
<sequence length="328" mass="37109">MSTPRACTLPGLSPEGYARHSLHGEERVWVEKNCYADVWIELLHCLKLEPLALMPFTLAADFEGDHWTFFKPPLPDLQKLYGIDVQELNVWRPLIEHAAEHLAAGKLVSTEADAFWLPDTAGTDYRQQHVKTTIVLNDLDVAAERLGYFHNAGYYRLEGEDFRQIFQPRELPLYAELVRLDRLRRHTPEVSAELSWQLLREHFAWRPASNPVERFAARFANDLPQLHERGLAHYHAWAFTTVRQLGAAFELAAACLRWLQPHRPEAPLAAAADQFDVIAQESKALILKGARVVNARRTFDAGQALAPAAQAWAQGMALLEPALGRSES</sequence>
<protein>
    <submittedName>
        <fullName evidence="1">DUF1839 family protein</fullName>
    </submittedName>
</protein>
<accession>A0ABZ0CRZ1</accession>
<dbReference type="Pfam" id="PF08893">
    <property type="entry name" value="DUF1839"/>
    <property type="match status" value="1"/>
</dbReference>
<keyword evidence="2" id="KW-1185">Reference proteome</keyword>
<evidence type="ECO:0000313" key="1">
    <source>
        <dbReference type="EMBL" id="WOB07281.1"/>
    </source>
</evidence>
<dbReference type="EMBL" id="CP136336">
    <property type="protein sequence ID" value="WOB07281.1"/>
    <property type="molecule type" value="Genomic_DNA"/>
</dbReference>
<name>A0ABZ0CRZ1_9BURK</name>
<evidence type="ECO:0000313" key="2">
    <source>
        <dbReference type="Proteomes" id="UP001303946"/>
    </source>
</evidence>
<organism evidence="1 2">
    <name type="scientific">Piscinibacter gummiphilus</name>
    <dbReference type="NCBI Taxonomy" id="946333"/>
    <lineage>
        <taxon>Bacteria</taxon>
        <taxon>Pseudomonadati</taxon>
        <taxon>Pseudomonadota</taxon>
        <taxon>Betaproteobacteria</taxon>
        <taxon>Burkholderiales</taxon>
        <taxon>Sphaerotilaceae</taxon>
        <taxon>Piscinibacter</taxon>
    </lineage>
</organism>
<dbReference type="RefSeq" id="WP_316699953.1">
    <property type="nucleotide sequence ID" value="NZ_CP136336.1"/>
</dbReference>
<gene>
    <name evidence="1" type="ORF">RXV79_20465</name>
</gene>